<gene>
    <name evidence="1" type="ORF">ACFSR3_06970</name>
</gene>
<dbReference type="Pfam" id="PF13668">
    <property type="entry name" value="Ferritin_2"/>
    <property type="match status" value="1"/>
</dbReference>
<organism evidence="1 2">
    <name type="scientific">Flavobacterium suzhouense</name>
    <dbReference type="NCBI Taxonomy" id="1529638"/>
    <lineage>
        <taxon>Bacteria</taxon>
        <taxon>Pseudomonadati</taxon>
        <taxon>Bacteroidota</taxon>
        <taxon>Flavobacteriia</taxon>
        <taxon>Flavobacteriales</taxon>
        <taxon>Flavobacteriaceae</taxon>
        <taxon>Flavobacterium</taxon>
    </lineage>
</organism>
<dbReference type="EMBL" id="JBHUMD010000007">
    <property type="protein sequence ID" value="MFD2601792.1"/>
    <property type="molecule type" value="Genomic_DNA"/>
</dbReference>
<sequence>MNIIKFIESFTTEGMINDLNAKGSRRDSFTQLQKMGSVAAMAAIPFGLSAFFAPTKAKAATTFFGPTETPTEALQLALILEYLEDEFYAMALDSGIVPSADQAIIAQIAKHENAHVNFLKSALADAAPEKPTFDFTAGGNFDPFNDYPTLLALAQAFEDTGVRAYKGQAGNLISNGDLLTAALQIHSVEAMHASQIRRLRGQKGWIIGSDRGGLPDAAQAIYTGEENVMQAGFDTSMVGNFGSGSASESFDEPMTGAVATNIASLFIV</sequence>
<reference evidence="2" key="1">
    <citation type="journal article" date="2019" name="Int. J. Syst. Evol. Microbiol.">
        <title>The Global Catalogue of Microorganisms (GCM) 10K type strain sequencing project: providing services to taxonomists for standard genome sequencing and annotation.</title>
        <authorList>
            <consortium name="The Broad Institute Genomics Platform"/>
            <consortium name="The Broad Institute Genome Sequencing Center for Infectious Disease"/>
            <person name="Wu L."/>
            <person name="Ma J."/>
        </authorList>
    </citation>
    <scope>NUCLEOTIDE SEQUENCE [LARGE SCALE GENOMIC DNA]</scope>
    <source>
        <strain evidence="2">KCTC 42107</strain>
    </source>
</reference>
<dbReference type="InterPro" id="IPR009078">
    <property type="entry name" value="Ferritin-like_SF"/>
</dbReference>
<dbReference type="SUPFAM" id="SSF47240">
    <property type="entry name" value="Ferritin-like"/>
    <property type="match status" value="1"/>
</dbReference>
<evidence type="ECO:0000313" key="1">
    <source>
        <dbReference type="EMBL" id="MFD2601792.1"/>
    </source>
</evidence>
<keyword evidence="2" id="KW-1185">Reference proteome</keyword>
<proteinExistence type="predicted"/>
<dbReference type="RefSeq" id="WP_379820321.1">
    <property type="nucleotide sequence ID" value="NZ_JBHUMD010000007.1"/>
</dbReference>
<name>A0ABW5NVB3_9FLAO</name>
<dbReference type="Proteomes" id="UP001597480">
    <property type="component" value="Unassembled WGS sequence"/>
</dbReference>
<accession>A0ABW5NVB3</accession>
<protein>
    <submittedName>
        <fullName evidence="1">Ferritin-like domain-containing protein</fullName>
    </submittedName>
</protein>
<evidence type="ECO:0000313" key="2">
    <source>
        <dbReference type="Proteomes" id="UP001597480"/>
    </source>
</evidence>
<comment type="caution">
    <text evidence="1">The sequence shown here is derived from an EMBL/GenBank/DDBJ whole genome shotgun (WGS) entry which is preliminary data.</text>
</comment>